<keyword evidence="6" id="KW-0472">Membrane</keyword>
<proteinExistence type="predicted"/>
<feature type="compositionally biased region" description="Basic and acidic residues" evidence="7">
    <location>
        <begin position="314"/>
        <end position="334"/>
    </location>
</feature>
<dbReference type="Gene3D" id="3.40.50.1820">
    <property type="entry name" value="alpha/beta hydrolase"/>
    <property type="match status" value="1"/>
</dbReference>
<evidence type="ECO:0000313" key="9">
    <source>
        <dbReference type="Proteomes" id="UP000481861"/>
    </source>
</evidence>
<dbReference type="OrthoDB" id="5086500at2759"/>
<dbReference type="Proteomes" id="UP000481861">
    <property type="component" value="Unassembled WGS sequence"/>
</dbReference>
<accession>A0A7C8IDX1</accession>
<keyword evidence="9" id="KW-1185">Reference proteome</keyword>
<feature type="region of interest" description="Disordered" evidence="7">
    <location>
        <begin position="1"/>
        <end position="46"/>
    </location>
</feature>
<dbReference type="GO" id="GO:0005783">
    <property type="term" value="C:endoplasmic reticulum"/>
    <property type="evidence" value="ECO:0007669"/>
    <property type="project" value="UniProtKB-SubCell"/>
</dbReference>
<dbReference type="GO" id="GO:0005739">
    <property type="term" value="C:mitochondrion"/>
    <property type="evidence" value="ECO:0007669"/>
    <property type="project" value="UniProtKB-SubCell"/>
</dbReference>
<dbReference type="InterPro" id="IPR052374">
    <property type="entry name" value="SERAC1"/>
</dbReference>
<comment type="subcellular location">
    <subcellularLocation>
        <location evidence="2">Endoplasmic reticulum</location>
    </subcellularLocation>
    <subcellularLocation>
        <location evidence="3">Membrane</location>
    </subcellularLocation>
    <subcellularLocation>
        <location evidence="1">Mitochondrion</location>
    </subcellularLocation>
</comment>
<sequence length="373" mass="41443">MRMAPPKQDMHKLFPRKMSGDSKRAARQEESMRPIGTESGTAAMTPSQHYGTLTLSQPTTAKVDIVFVHGLMGDRRRTWTKSLSDEGLCFWPKDLLPDDLPHARIITWGYDADVVKPFNVVSVARLTQHAQHLCTELANIREETPNHLCGSQYGGIVTKHALLHSGDSNPPEQKSIVEDTSGIVFMGTPHSGSGSADLGHFFAALISKLHPANPTYLEELKDNSPSLQYLERRFNQLLTRRVESDNEIQIRCFCESLPTPGISNLVVPSYSAAPPHYEVIITMHADHIGMTKFDGREDQNYKNVLAELRRMIEKSKKQHEKDQDSSSDKRDDTRTGSGPVSHVGDNTHGALANYGTQSYGGDGIHHGNVNHFN</sequence>
<evidence type="ECO:0000256" key="1">
    <source>
        <dbReference type="ARBA" id="ARBA00004173"/>
    </source>
</evidence>
<dbReference type="EMBL" id="JAADJZ010000002">
    <property type="protein sequence ID" value="KAF2877209.1"/>
    <property type="molecule type" value="Genomic_DNA"/>
</dbReference>
<keyword evidence="5" id="KW-0496">Mitochondrion</keyword>
<evidence type="ECO:0000256" key="6">
    <source>
        <dbReference type="ARBA" id="ARBA00023136"/>
    </source>
</evidence>
<reference evidence="8 9" key="1">
    <citation type="submission" date="2020-01" db="EMBL/GenBank/DDBJ databases">
        <authorList>
            <consortium name="DOE Joint Genome Institute"/>
            <person name="Haridas S."/>
            <person name="Albert R."/>
            <person name="Binder M."/>
            <person name="Bloem J."/>
            <person name="Labutti K."/>
            <person name="Salamov A."/>
            <person name="Andreopoulos B."/>
            <person name="Baker S.E."/>
            <person name="Barry K."/>
            <person name="Bills G."/>
            <person name="Bluhm B.H."/>
            <person name="Cannon C."/>
            <person name="Castanera R."/>
            <person name="Culley D.E."/>
            <person name="Daum C."/>
            <person name="Ezra D."/>
            <person name="Gonzalez J.B."/>
            <person name="Henrissat B."/>
            <person name="Kuo A."/>
            <person name="Liang C."/>
            <person name="Lipzen A."/>
            <person name="Lutzoni F."/>
            <person name="Magnuson J."/>
            <person name="Mondo S."/>
            <person name="Nolan M."/>
            <person name="Ohm R."/>
            <person name="Pangilinan J."/>
            <person name="Park H.-J.H."/>
            <person name="Ramirez L."/>
            <person name="Alfaro M."/>
            <person name="Sun H."/>
            <person name="Tritt A."/>
            <person name="Yoshinaga Y."/>
            <person name="Zwiers L.-H.L."/>
            <person name="Turgeon B.G."/>
            <person name="Goodwin S.B."/>
            <person name="Spatafora J.W."/>
            <person name="Crous P.W."/>
            <person name="Grigoriev I.V."/>
        </authorList>
    </citation>
    <scope>NUCLEOTIDE SEQUENCE [LARGE SCALE GENOMIC DNA]</scope>
    <source>
        <strain evidence="8 9">CBS 611.86</strain>
    </source>
</reference>
<gene>
    <name evidence="8" type="ORF">BDV95DRAFT_558683</name>
</gene>
<evidence type="ECO:0000256" key="5">
    <source>
        <dbReference type="ARBA" id="ARBA00023128"/>
    </source>
</evidence>
<dbReference type="PANTHER" id="PTHR48182:SF2">
    <property type="entry name" value="PROTEIN SERAC1"/>
    <property type="match status" value="1"/>
</dbReference>
<organism evidence="8 9">
    <name type="scientific">Massariosphaeria phaeospora</name>
    <dbReference type="NCBI Taxonomy" id="100035"/>
    <lineage>
        <taxon>Eukaryota</taxon>
        <taxon>Fungi</taxon>
        <taxon>Dikarya</taxon>
        <taxon>Ascomycota</taxon>
        <taxon>Pezizomycotina</taxon>
        <taxon>Dothideomycetes</taxon>
        <taxon>Pleosporomycetidae</taxon>
        <taxon>Pleosporales</taxon>
        <taxon>Pleosporales incertae sedis</taxon>
        <taxon>Massariosphaeria</taxon>
    </lineage>
</organism>
<feature type="region of interest" description="Disordered" evidence="7">
    <location>
        <begin position="314"/>
        <end position="373"/>
    </location>
</feature>
<keyword evidence="4" id="KW-0256">Endoplasmic reticulum</keyword>
<dbReference type="PANTHER" id="PTHR48182">
    <property type="entry name" value="PROTEIN SERAC1"/>
    <property type="match status" value="1"/>
</dbReference>
<feature type="compositionally biased region" description="Basic and acidic residues" evidence="7">
    <location>
        <begin position="8"/>
        <end position="32"/>
    </location>
</feature>
<evidence type="ECO:0000256" key="2">
    <source>
        <dbReference type="ARBA" id="ARBA00004240"/>
    </source>
</evidence>
<evidence type="ECO:0000256" key="3">
    <source>
        <dbReference type="ARBA" id="ARBA00004370"/>
    </source>
</evidence>
<evidence type="ECO:0000313" key="8">
    <source>
        <dbReference type="EMBL" id="KAF2877209.1"/>
    </source>
</evidence>
<evidence type="ECO:0000256" key="7">
    <source>
        <dbReference type="SAM" id="MobiDB-lite"/>
    </source>
</evidence>
<dbReference type="GO" id="GO:0016020">
    <property type="term" value="C:membrane"/>
    <property type="evidence" value="ECO:0007669"/>
    <property type="project" value="UniProtKB-SubCell"/>
</dbReference>
<evidence type="ECO:0008006" key="10">
    <source>
        <dbReference type="Google" id="ProtNLM"/>
    </source>
</evidence>
<dbReference type="InterPro" id="IPR029058">
    <property type="entry name" value="AB_hydrolase_fold"/>
</dbReference>
<protein>
    <recommendedName>
        <fullName evidence="10">Alpha/Beta hydrolase protein</fullName>
    </recommendedName>
</protein>
<dbReference type="AlphaFoldDB" id="A0A7C8IDX1"/>
<comment type="caution">
    <text evidence="8">The sequence shown here is derived from an EMBL/GenBank/DDBJ whole genome shotgun (WGS) entry which is preliminary data.</text>
</comment>
<evidence type="ECO:0000256" key="4">
    <source>
        <dbReference type="ARBA" id="ARBA00022824"/>
    </source>
</evidence>
<name>A0A7C8IDX1_9PLEO</name>
<dbReference type="SUPFAM" id="SSF53474">
    <property type="entry name" value="alpha/beta-Hydrolases"/>
    <property type="match status" value="1"/>
</dbReference>